<dbReference type="EMBL" id="ML978123">
    <property type="protein sequence ID" value="KAF2101446.1"/>
    <property type="molecule type" value="Genomic_DNA"/>
</dbReference>
<accession>A0A9P4INN5</accession>
<proteinExistence type="predicted"/>
<keyword evidence="1" id="KW-0472">Membrane</keyword>
<dbReference type="PANTHER" id="PTHR28249">
    <property type="entry name" value="SPORULATION-SPECIFIC PROTEIN SPO7"/>
    <property type="match status" value="1"/>
</dbReference>
<dbReference type="GO" id="GO:0071595">
    <property type="term" value="C:Nem1-Spo7 phosphatase complex"/>
    <property type="evidence" value="ECO:0007669"/>
    <property type="project" value="TreeGrafter"/>
</dbReference>
<dbReference type="OrthoDB" id="5599171at2759"/>
<name>A0A9P4INN5_9PEZI</name>
<dbReference type="Proteomes" id="UP000799772">
    <property type="component" value="Unassembled WGS sequence"/>
</dbReference>
<evidence type="ECO:0000313" key="3">
    <source>
        <dbReference type="Proteomes" id="UP000799772"/>
    </source>
</evidence>
<keyword evidence="1" id="KW-1133">Transmembrane helix</keyword>
<sequence length="285" mass="32487">LDQIVKGAPPPNVSASNIAQTTSDPTALLPSSPPQIYLNLLILEASLRAQYLHLLSRRRQNTSALIILALWLAYFAYAQFLRPRNDGSGIVGGSPYWAVDTAEKMALMGGAVLAVLFWATGQWERGVRWPRRWIAVTNRGLRGFNCKIVVLKGRWWREGMGQLICLMLPLALFWPAFDGGVMGTPGNGGEYTRVEYTNTEKRAMLRMGQHVPRHMEPVEEDVSPGGDVVKLLLLPKPFTPDFRENWEIFRTEYWETENARRAELRKRVRARQREVAKKEGGWLWW</sequence>
<keyword evidence="1" id="KW-0812">Transmembrane</keyword>
<evidence type="ECO:0000256" key="1">
    <source>
        <dbReference type="SAM" id="Phobius"/>
    </source>
</evidence>
<feature type="transmembrane region" description="Helical" evidence="1">
    <location>
        <begin position="62"/>
        <end position="80"/>
    </location>
</feature>
<comment type="caution">
    <text evidence="2">The sequence shown here is derived from an EMBL/GenBank/DDBJ whole genome shotgun (WGS) entry which is preliminary data.</text>
</comment>
<dbReference type="AlphaFoldDB" id="A0A9P4INN5"/>
<feature type="transmembrane region" description="Helical" evidence="1">
    <location>
        <begin position="160"/>
        <end position="177"/>
    </location>
</feature>
<dbReference type="GO" id="GO:0004721">
    <property type="term" value="F:phosphoprotein phosphatase activity"/>
    <property type="evidence" value="ECO:0007669"/>
    <property type="project" value="TreeGrafter"/>
</dbReference>
<evidence type="ECO:0000313" key="2">
    <source>
        <dbReference type="EMBL" id="KAF2101446.1"/>
    </source>
</evidence>
<dbReference type="GO" id="GO:0019888">
    <property type="term" value="F:protein phosphatase regulator activity"/>
    <property type="evidence" value="ECO:0007669"/>
    <property type="project" value="InterPro"/>
</dbReference>
<reference evidence="2" key="1">
    <citation type="journal article" date="2020" name="Stud. Mycol.">
        <title>101 Dothideomycetes genomes: a test case for predicting lifestyles and emergence of pathogens.</title>
        <authorList>
            <person name="Haridas S."/>
            <person name="Albert R."/>
            <person name="Binder M."/>
            <person name="Bloem J."/>
            <person name="Labutti K."/>
            <person name="Salamov A."/>
            <person name="Andreopoulos B."/>
            <person name="Baker S."/>
            <person name="Barry K."/>
            <person name="Bills G."/>
            <person name="Bluhm B."/>
            <person name="Cannon C."/>
            <person name="Castanera R."/>
            <person name="Culley D."/>
            <person name="Daum C."/>
            <person name="Ezra D."/>
            <person name="Gonzalez J."/>
            <person name="Henrissat B."/>
            <person name="Kuo A."/>
            <person name="Liang C."/>
            <person name="Lipzen A."/>
            <person name="Lutzoni F."/>
            <person name="Magnuson J."/>
            <person name="Mondo S."/>
            <person name="Nolan M."/>
            <person name="Ohm R."/>
            <person name="Pangilinan J."/>
            <person name="Park H.-J."/>
            <person name="Ramirez L."/>
            <person name="Alfaro M."/>
            <person name="Sun H."/>
            <person name="Tritt A."/>
            <person name="Yoshinaga Y."/>
            <person name="Zwiers L.-H."/>
            <person name="Turgeon B."/>
            <person name="Goodwin S."/>
            <person name="Spatafora J."/>
            <person name="Crous P."/>
            <person name="Grigoriev I."/>
        </authorList>
    </citation>
    <scope>NUCLEOTIDE SEQUENCE</scope>
    <source>
        <strain evidence="2">CBS 133067</strain>
    </source>
</reference>
<dbReference type="InterPro" id="IPR005605">
    <property type="entry name" value="Spo7"/>
</dbReference>
<feature type="non-terminal residue" evidence="2">
    <location>
        <position position="285"/>
    </location>
</feature>
<organism evidence="2 3">
    <name type="scientific">Rhizodiscina lignyota</name>
    <dbReference type="NCBI Taxonomy" id="1504668"/>
    <lineage>
        <taxon>Eukaryota</taxon>
        <taxon>Fungi</taxon>
        <taxon>Dikarya</taxon>
        <taxon>Ascomycota</taxon>
        <taxon>Pezizomycotina</taxon>
        <taxon>Dothideomycetes</taxon>
        <taxon>Pleosporomycetidae</taxon>
        <taxon>Aulographales</taxon>
        <taxon>Rhizodiscinaceae</taxon>
        <taxon>Rhizodiscina</taxon>
    </lineage>
</organism>
<feature type="transmembrane region" description="Helical" evidence="1">
    <location>
        <begin position="105"/>
        <end position="123"/>
    </location>
</feature>
<protein>
    <submittedName>
        <fullName evidence="2">Uncharacterized protein</fullName>
    </submittedName>
</protein>
<dbReference type="Pfam" id="PF03907">
    <property type="entry name" value="Spo7"/>
    <property type="match status" value="1"/>
</dbReference>
<keyword evidence="3" id="KW-1185">Reference proteome</keyword>
<feature type="non-terminal residue" evidence="2">
    <location>
        <position position="1"/>
    </location>
</feature>
<gene>
    <name evidence="2" type="ORF">NA57DRAFT_22247</name>
</gene>
<dbReference type="PANTHER" id="PTHR28249:SF1">
    <property type="entry name" value="SPORULATION-SPECIFIC PROTEIN SPO7"/>
    <property type="match status" value="1"/>
</dbReference>
<dbReference type="GO" id="GO:0006998">
    <property type="term" value="P:nuclear envelope organization"/>
    <property type="evidence" value="ECO:0007669"/>
    <property type="project" value="TreeGrafter"/>
</dbReference>